<evidence type="ECO:0000313" key="3">
    <source>
        <dbReference type="Proteomes" id="UP001141806"/>
    </source>
</evidence>
<comment type="caution">
    <text evidence="2">The sequence shown here is derived from an EMBL/GenBank/DDBJ whole genome shotgun (WGS) entry which is preliminary data.</text>
</comment>
<dbReference type="Proteomes" id="UP001141806">
    <property type="component" value="Unassembled WGS sequence"/>
</dbReference>
<feature type="compositionally biased region" description="Polar residues" evidence="1">
    <location>
        <begin position="58"/>
        <end position="69"/>
    </location>
</feature>
<evidence type="ECO:0000313" key="2">
    <source>
        <dbReference type="EMBL" id="KAJ4951628.1"/>
    </source>
</evidence>
<reference evidence="2" key="1">
    <citation type="journal article" date="2023" name="Plant J.">
        <title>The genome of the king protea, Protea cynaroides.</title>
        <authorList>
            <person name="Chang J."/>
            <person name="Duong T.A."/>
            <person name="Schoeman C."/>
            <person name="Ma X."/>
            <person name="Roodt D."/>
            <person name="Barker N."/>
            <person name="Li Z."/>
            <person name="Van de Peer Y."/>
            <person name="Mizrachi E."/>
        </authorList>
    </citation>
    <scope>NUCLEOTIDE SEQUENCE</scope>
    <source>
        <tissue evidence="2">Young leaves</tissue>
    </source>
</reference>
<feature type="compositionally biased region" description="Basic and acidic residues" evidence="1">
    <location>
        <begin position="107"/>
        <end position="124"/>
    </location>
</feature>
<organism evidence="2 3">
    <name type="scientific">Protea cynaroides</name>
    <dbReference type="NCBI Taxonomy" id="273540"/>
    <lineage>
        <taxon>Eukaryota</taxon>
        <taxon>Viridiplantae</taxon>
        <taxon>Streptophyta</taxon>
        <taxon>Embryophyta</taxon>
        <taxon>Tracheophyta</taxon>
        <taxon>Spermatophyta</taxon>
        <taxon>Magnoliopsida</taxon>
        <taxon>Proteales</taxon>
        <taxon>Proteaceae</taxon>
        <taxon>Protea</taxon>
    </lineage>
</organism>
<feature type="region of interest" description="Disordered" evidence="1">
    <location>
        <begin position="58"/>
        <end position="133"/>
    </location>
</feature>
<keyword evidence="3" id="KW-1185">Reference proteome</keyword>
<gene>
    <name evidence="2" type="ORF">NE237_028460</name>
</gene>
<evidence type="ECO:0000256" key="1">
    <source>
        <dbReference type="SAM" id="MobiDB-lite"/>
    </source>
</evidence>
<protein>
    <submittedName>
        <fullName evidence="2">Uncharacterized protein</fullName>
    </submittedName>
</protein>
<sequence>MRISTNIALAVLPPYWVLHPFAPTPPLGLQHESKLKPYNLIIGGSSEEEILEPRRRFISSSRLQQQHQNPKPAREEGIPARLSGSKDYLEIPDSSGEANGEENDDPDVNKTRRLVKLEDQRDQSQPDMISPTMYDYRRDDYIMKSDSVSMYAS</sequence>
<name>A0A9Q0GPY0_9MAGN</name>
<dbReference type="EMBL" id="JAMYWD010000012">
    <property type="protein sequence ID" value="KAJ4951628.1"/>
    <property type="molecule type" value="Genomic_DNA"/>
</dbReference>
<accession>A0A9Q0GPY0</accession>
<dbReference type="AlphaFoldDB" id="A0A9Q0GPY0"/>
<proteinExistence type="predicted"/>